<accession>A0ABD3BS49</accession>
<evidence type="ECO:0000313" key="3">
    <source>
        <dbReference type="Proteomes" id="UP001632038"/>
    </source>
</evidence>
<dbReference type="InterPro" id="IPR029071">
    <property type="entry name" value="Ubiquitin-like_domsf"/>
</dbReference>
<dbReference type="SUPFAM" id="SSF54236">
    <property type="entry name" value="Ubiquitin-like"/>
    <property type="match status" value="1"/>
</dbReference>
<dbReference type="InterPro" id="IPR022617">
    <property type="entry name" value="Rad60/SUMO-like_dom"/>
</dbReference>
<keyword evidence="3" id="KW-1185">Reference proteome</keyword>
<evidence type="ECO:0000259" key="1">
    <source>
        <dbReference type="PROSITE" id="PS50053"/>
    </source>
</evidence>
<dbReference type="PROSITE" id="PS50053">
    <property type="entry name" value="UBIQUITIN_2"/>
    <property type="match status" value="1"/>
</dbReference>
<organism evidence="2 3">
    <name type="scientific">Castilleja foliolosa</name>
    <dbReference type="NCBI Taxonomy" id="1961234"/>
    <lineage>
        <taxon>Eukaryota</taxon>
        <taxon>Viridiplantae</taxon>
        <taxon>Streptophyta</taxon>
        <taxon>Embryophyta</taxon>
        <taxon>Tracheophyta</taxon>
        <taxon>Spermatophyta</taxon>
        <taxon>Magnoliopsida</taxon>
        <taxon>eudicotyledons</taxon>
        <taxon>Gunneridae</taxon>
        <taxon>Pentapetalae</taxon>
        <taxon>asterids</taxon>
        <taxon>lamiids</taxon>
        <taxon>Lamiales</taxon>
        <taxon>Orobanchaceae</taxon>
        <taxon>Pedicularideae</taxon>
        <taxon>Castillejinae</taxon>
        <taxon>Castilleja</taxon>
    </lineage>
</organism>
<dbReference type="AlphaFoldDB" id="A0ABD3BS49"/>
<comment type="caution">
    <text evidence="2">The sequence shown here is derived from an EMBL/GenBank/DDBJ whole genome shotgun (WGS) entry which is preliminary data.</text>
</comment>
<dbReference type="EMBL" id="JAVIJP010000066">
    <property type="protein sequence ID" value="KAL3620014.1"/>
    <property type="molecule type" value="Genomic_DNA"/>
</dbReference>
<protein>
    <recommendedName>
        <fullName evidence="1">Ubiquitin-like domain-containing protein</fullName>
    </recommendedName>
</protein>
<evidence type="ECO:0000313" key="2">
    <source>
        <dbReference type="EMBL" id="KAL3620014.1"/>
    </source>
</evidence>
<sequence length="101" mass="11521">MAEFQGSKRKRARETHSDPKVALNIKSQDGNNAFYLCYFNKRIQYLLSKYSKEKNMDYDTMRFFFNGARINTSKTPAELGLNDGDEIDAMVFQEGGGGGYL</sequence>
<dbReference type="Proteomes" id="UP001632038">
    <property type="component" value="Unassembled WGS sequence"/>
</dbReference>
<reference evidence="3" key="1">
    <citation type="journal article" date="2024" name="IScience">
        <title>Strigolactones Initiate the Formation of Haustorium-like Structures in Castilleja.</title>
        <authorList>
            <person name="Buerger M."/>
            <person name="Peterson D."/>
            <person name="Chory J."/>
        </authorList>
    </citation>
    <scope>NUCLEOTIDE SEQUENCE [LARGE SCALE GENOMIC DNA]</scope>
</reference>
<dbReference type="InterPro" id="IPR000626">
    <property type="entry name" value="Ubiquitin-like_dom"/>
</dbReference>
<dbReference type="PANTHER" id="PTHR10562">
    <property type="entry name" value="SMALL UBIQUITIN-RELATED MODIFIER"/>
    <property type="match status" value="1"/>
</dbReference>
<name>A0ABD3BS49_9LAMI</name>
<feature type="domain" description="Ubiquitin-like" evidence="1">
    <location>
        <begin position="21"/>
        <end position="96"/>
    </location>
</feature>
<dbReference type="Pfam" id="PF11976">
    <property type="entry name" value="Rad60-SLD"/>
    <property type="match status" value="1"/>
</dbReference>
<gene>
    <name evidence="2" type="ORF">CASFOL_034926</name>
</gene>
<dbReference type="Gene3D" id="3.10.20.90">
    <property type="entry name" value="Phosphatidylinositol 3-kinase Catalytic Subunit, Chain A, domain 1"/>
    <property type="match status" value="1"/>
</dbReference>
<proteinExistence type="predicted"/>